<evidence type="ECO:0008006" key="3">
    <source>
        <dbReference type="Google" id="ProtNLM"/>
    </source>
</evidence>
<dbReference type="Gene3D" id="1.10.3230.30">
    <property type="entry name" value="Phage gp6-like head-tail connector protein"/>
    <property type="match status" value="1"/>
</dbReference>
<sequence>MLTVITPATTRRLTTVAAIKAELSLVTGADDPFIADLIARASATVERFCNRVFALETVRESVRLTVAADALSLGRWPVVSILSIIEGGKALTSADYETDGGAGFIHRLTGLDRRCDWPVGKVTVEYTAGYVAPGQPGRTLPEDIERATIMLVKAGWFARSRDPMVRTEDVSGVMATTYWVGGFGAGVCLPPDVEGLLFPHRQPSIG</sequence>
<reference evidence="1 2" key="1">
    <citation type="submission" date="2018-12" db="EMBL/GenBank/DDBJ databases">
        <authorList>
            <person name="Yang Y."/>
        </authorList>
    </citation>
    <scope>NUCLEOTIDE SEQUENCE [LARGE SCALE GENOMIC DNA]</scope>
    <source>
        <strain evidence="1 2">L-25-5w-1</strain>
    </source>
</reference>
<evidence type="ECO:0000313" key="2">
    <source>
        <dbReference type="Proteomes" id="UP000277007"/>
    </source>
</evidence>
<dbReference type="RefSeq" id="WP_126611625.1">
    <property type="nucleotide sequence ID" value="NZ_JBHUCY010000008.1"/>
</dbReference>
<dbReference type="Proteomes" id="UP000277007">
    <property type="component" value="Unassembled WGS sequence"/>
</dbReference>
<evidence type="ECO:0000313" key="1">
    <source>
        <dbReference type="EMBL" id="RTR24580.1"/>
    </source>
</evidence>
<comment type="caution">
    <text evidence="1">The sequence shown here is derived from an EMBL/GenBank/DDBJ whole genome shotgun (WGS) entry which is preliminary data.</text>
</comment>
<gene>
    <name evidence="1" type="ORF">EJ903_02150</name>
</gene>
<dbReference type="EMBL" id="RXMA01000001">
    <property type="protein sequence ID" value="RTR24580.1"/>
    <property type="molecule type" value="Genomic_DNA"/>
</dbReference>
<protein>
    <recommendedName>
        <fullName evidence="3">Phage gp6-like head-tail connector protein</fullName>
    </recommendedName>
</protein>
<dbReference type="OrthoDB" id="8213325at2"/>
<organism evidence="1 2">
    <name type="scientific">Azospirillum griseum</name>
    <dbReference type="NCBI Taxonomy" id="2496639"/>
    <lineage>
        <taxon>Bacteria</taxon>
        <taxon>Pseudomonadati</taxon>
        <taxon>Pseudomonadota</taxon>
        <taxon>Alphaproteobacteria</taxon>
        <taxon>Rhodospirillales</taxon>
        <taxon>Azospirillaceae</taxon>
        <taxon>Azospirillum</taxon>
    </lineage>
</organism>
<name>A0A431VPC7_9PROT</name>
<accession>A0A431VPC7</accession>
<dbReference type="AlphaFoldDB" id="A0A431VPC7"/>
<keyword evidence="2" id="KW-1185">Reference proteome</keyword>
<proteinExistence type="predicted"/>